<evidence type="ECO:0000313" key="5">
    <source>
        <dbReference type="Proteomes" id="UP000248066"/>
    </source>
</evidence>
<dbReference type="Proteomes" id="UP000248066">
    <property type="component" value="Unassembled WGS sequence"/>
</dbReference>
<dbReference type="PANTHER" id="PTHR37300">
    <property type="entry name" value="UPF0291 PROTEIN CBO2609/CLC_2481"/>
    <property type="match status" value="1"/>
</dbReference>
<name>A0A2W0HDR1_9BACI</name>
<dbReference type="InterPro" id="IPR009242">
    <property type="entry name" value="DUF896"/>
</dbReference>
<comment type="caution">
    <text evidence="4">The sequence shown here is derived from an EMBL/GenBank/DDBJ whole genome shotgun (WGS) entry which is preliminary data.</text>
</comment>
<dbReference type="RefSeq" id="WP_110517855.1">
    <property type="nucleotide sequence ID" value="NZ_PDOF01000001.1"/>
</dbReference>
<dbReference type="EMBL" id="PDOF01000001">
    <property type="protein sequence ID" value="PYZ98110.1"/>
    <property type="molecule type" value="Genomic_DNA"/>
</dbReference>
<dbReference type="PANTHER" id="PTHR37300:SF1">
    <property type="entry name" value="UPF0291 PROTEIN YNZC"/>
    <property type="match status" value="1"/>
</dbReference>
<dbReference type="GO" id="GO:0005737">
    <property type="term" value="C:cytoplasm"/>
    <property type="evidence" value="ECO:0007669"/>
    <property type="project" value="UniProtKB-SubCell"/>
</dbReference>
<proteinExistence type="inferred from homology"/>
<dbReference type="AlphaFoldDB" id="A0A2W0HDR1"/>
<reference evidence="4 5" key="1">
    <citation type="submission" date="2017-10" db="EMBL/GenBank/DDBJ databases">
        <title>Bacillus sp. nov., a halophilic bacterium isolated from a Yangshapao Lake.</title>
        <authorList>
            <person name="Wang H."/>
        </authorList>
    </citation>
    <scope>NUCLEOTIDE SEQUENCE [LARGE SCALE GENOMIC DNA]</scope>
    <source>
        <strain evidence="4 5">YSP-3</strain>
    </source>
</reference>
<dbReference type="SUPFAM" id="SSF158221">
    <property type="entry name" value="YnzC-like"/>
    <property type="match status" value="1"/>
</dbReference>
<keyword evidence="1 2" id="KW-0963">Cytoplasm</keyword>
<accession>A0A2W0HDR1</accession>
<protein>
    <recommendedName>
        <fullName evidence="2">UPF0291 protein CR205_05810</fullName>
    </recommendedName>
</protein>
<comment type="similarity">
    <text evidence="2">Belongs to the UPF0291 family.</text>
</comment>
<feature type="region of interest" description="Disordered" evidence="3">
    <location>
        <begin position="55"/>
        <end position="79"/>
    </location>
</feature>
<keyword evidence="5" id="KW-1185">Reference proteome</keyword>
<organism evidence="4 5">
    <name type="scientific">Alteribacter lacisalsi</name>
    <dbReference type="NCBI Taxonomy" id="2045244"/>
    <lineage>
        <taxon>Bacteria</taxon>
        <taxon>Bacillati</taxon>
        <taxon>Bacillota</taxon>
        <taxon>Bacilli</taxon>
        <taxon>Bacillales</taxon>
        <taxon>Bacillaceae</taxon>
        <taxon>Alteribacter</taxon>
    </lineage>
</organism>
<sequence length="79" mass="8997">MLSKDKIARINELARKSKSEGLSLKETAEQKELRQEYLKSVRSSFKNQLHSVKVVDDEGNDVTPAKLKKSKENNNSTLH</sequence>
<evidence type="ECO:0000256" key="2">
    <source>
        <dbReference type="HAMAP-Rule" id="MF_01103"/>
    </source>
</evidence>
<evidence type="ECO:0000313" key="4">
    <source>
        <dbReference type="EMBL" id="PYZ98110.1"/>
    </source>
</evidence>
<gene>
    <name evidence="4" type="ORF">CR205_05810</name>
</gene>
<dbReference type="HAMAP" id="MF_01103">
    <property type="entry name" value="UPF0291"/>
    <property type="match status" value="1"/>
</dbReference>
<evidence type="ECO:0000256" key="1">
    <source>
        <dbReference type="ARBA" id="ARBA00022490"/>
    </source>
</evidence>
<dbReference type="OrthoDB" id="390105at2"/>
<dbReference type="Pfam" id="PF05979">
    <property type="entry name" value="DUF896"/>
    <property type="match status" value="1"/>
</dbReference>
<comment type="subcellular location">
    <subcellularLocation>
        <location evidence="2">Cytoplasm</location>
    </subcellularLocation>
</comment>
<dbReference type="Gene3D" id="1.10.287.540">
    <property type="entry name" value="Helix hairpin bin"/>
    <property type="match status" value="1"/>
</dbReference>
<evidence type="ECO:0000256" key="3">
    <source>
        <dbReference type="SAM" id="MobiDB-lite"/>
    </source>
</evidence>